<reference evidence="1" key="1">
    <citation type="submission" date="2023-11" db="EMBL/GenBank/DDBJ databases">
        <authorList>
            <person name="Poullet M."/>
        </authorList>
    </citation>
    <scope>NUCLEOTIDE SEQUENCE</scope>
    <source>
        <strain evidence="1">E1834</strain>
    </source>
</reference>
<proteinExistence type="predicted"/>
<name>A0ACB0YQH4_MELEN</name>
<evidence type="ECO:0000313" key="2">
    <source>
        <dbReference type="Proteomes" id="UP001497535"/>
    </source>
</evidence>
<organism evidence="1 2">
    <name type="scientific">Meloidogyne enterolobii</name>
    <name type="common">Root-knot nematode worm</name>
    <name type="synonym">Meloidogyne mayaguensis</name>
    <dbReference type="NCBI Taxonomy" id="390850"/>
    <lineage>
        <taxon>Eukaryota</taxon>
        <taxon>Metazoa</taxon>
        <taxon>Ecdysozoa</taxon>
        <taxon>Nematoda</taxon>
        <taxon>Chromadorea</taxon>
        <taxon>Rhabditida</taxon>
        <taxon>Tylenchina</taxon>
        <taxon>Tylenchomorpha</taxon>
        <taxon>Tylenchoidea</taxon>
        <taxon>Meloidogynidae</taxon>
        <taxon>Meloidogyninae</taxon>
        <taxon>Meloidogyne</taxon>
    </lineage>
</organism>
<dbReference type="Proteomes" id="UP001497535">
    <property type="component" value="Unassembled WGS sequence"/>
</dbReference>
<comment type="caution">
    <text evidence="1">The sequence shown here is derived from an EMBL/GenBank/DDBJ whole genome shotgun (WGS) entry which is preliminary data.</text>
</comment>
<accession>A0ACB0YQH4</accession>
<dbReference type="EMBL" id="CAVMJV010000016">
    <property type="protein sequence ID" value="CAK5057698.1"/>
    <property type="molecule type" value="Genomic_DNA"/>
</dbReference>
<evidence type="ECO:0000313" key="1">
    <source>
        <dbReference type="EMBL" id="CAK5057698.1"/>
    </source>
</evidence>
<gene>
    <name evidence="1" type="ORF">MENTE1834_LOCUS15272</name>
</gene>
<protein>
    <submittedName>
        <fullName evidence="1">Uncharacterized protein</fullName>
    </submittedName>
</protein>
<keyword evidence="2" id="KW-1185">Reference proteome</keyword>
<sequence length="48" mass="5451">MAVPSLAYALQNNLDFVALSNLDASVYQVFSQLKILFTAIFMVYFLIF</sequence>